<name>A0ABV4WS13_9CYAN</name>
<feature type="transmembrane region" description="Helical" evidence="1">
    <location>
        <begin position="84"/>
        <end position="103"/>
    </location>
</feature>
<sequence length="163" mass="18519">MALQSAEFKDSPKKTCIKSFPESTLRVILRKLLVTEVNKMSVESPLNFSTSKPMLSTITEVKPIQSINSEHYVNRPNLPDVSAASLYIIPTTFFTFWLMYLIISTDLLKFAKHKISIMKNLEQVPCKNCQYFTNNPYLRCAVNPTIALTSQAINCSDYCPLNK</sequence>
<organism evidence="2 3">
    <name type="scientific">Floridaenema evergladense BLCC-F167</name>
    <dbReference type="NCBI Taxonomy" id="3153639"/>
    <lineage>
        <taxon>Bacteria</taxon>
        <taxon>Bacillati</taxon>
        <taxon>Cyanobacteriota</taxon>
        <taxon>Cyanophyceae</taxon>
        <taxon>Oscillatoriophycideae</taxon>
        <taxon>Aerosakkonematales</taxon>
        <taxon>Aerosakkonemataceae</taxon>
        <taxon>Floridanema</taxon>
        <taxon>Floridanema evergladense</taxon>
    </lineage>
</organism>
<proteinExistence type="predicted"/>
<accession>A0ABV4WS13</accession>
<evidence type="ECO:0008006" key="4">
    <source>
        <dbReference type="Google" id="ProtNLM"/>
    </source>
</evidence>
<reference evidence="2 3" key="1">
    <citation type="submission" date="2024-09" db="EMBL/GenBank/DDBJ databases">
        <title>Floridaenema gen nov. (Aerosakkonemataceae, Aerosakkonematales ord. nov., Cyanobacteria) from benthic tropical and subtropical fresh waters, with the description of four new species.</title>
        <authorList>
            <person name="Moretto J.A."/>
            <person name="Berthold D.E."/>
            <person name="Lefler F.W."/>
            <person name="Huang I.-S."/>
            <person name="Laughinghouse H. IV."/>
        </authorList>
    </citation>
    <scope>NUCLEOTIDE SEQUENCE [LARGE SCALE GENOMIC DNA]</scope>
    <source>
        <strain evidence="2 3">BLCC-F167</strain>
    </source>
</reference>
<evidence type="ECO:0000313" key="2">
    <source>
        <dbReference type="EMBL" id="MFB2837870.1"/>
    </source>
</evidence>
<gene>
    <name evidence="2" type="ORF">ACE1CA_25490</name>
</gene>
<dbReference type="RefSeq" id="WP_413280208.1">
    <property type="nucleotide sequence ID" value="NZ_JBHFNT010000227.1"/>
</dbReference>
<dbReference type="EMBL" id="JBHFNT010000227">
    <property type="protein sequence ID" value="MFB2837870.1"/>
    <property type="molecule type" value="Genomic_DNA"/>
</dbReference>
<keyword evidence="3" id="KW-1185">Reference proteome</keyword>
<dbReference type="Proteomes" id="UP001576780">
    <property type="component" value="Unassembled WGS sequence"/>
</dbReference>
<protein>
    <recommendedName>
        <fullName evidence="4">ATP synthase F0 subunit 8</fullName>
    </recommendedName>
</protein>
<evidence type="ECO:0000256" key="1">
    <source>
        <dbReference type="SAM" id="Phobius"/>
    </source>
</evidence>
<keyword evidence="1" id="KW-1133">Transmembrane helix</keyword>
<keyword evidence="1" id="KW-0812">Transmembrane</keyword>
<keyword evidence="1" id="KW-0472">Membrane</keyword>
<comment type="caution">
    <text evidence="2">The sequence shown here is derived from an EMBL/GenBank/DDBJ whole genome shotgun (WGS) entry which is preliminary data.</text>
</comment>
<evidence type="ECO:0000313" key="3">
    <source>
        <dbReference type="Proteomes" id="UP001576780"/>
    </source>
</evidence>